<feature type="region of interest" description="Disordered" evidence="1">
    <location>
        <begin position="1"/>
        <end position="20"/>
    </location>
</feature>
<keyword evidence="2" id="KW-0496">Mitochondrion</keyword>
<dbReference type="EMBL" id="KY774314">
    <property type="protein sequence ID" value="ART32201.1"/>
    <property type="molecule type" value="Genomic_DNA"/>
</dbReference>
<organism evidence="2">
    <name type="scientific">Utricularia reniformis</name>
    <dbReference type="NCBI Taxonomy" id="192314"/>
    <lineage>
        <taxon>Eukaryota</taxon>
        <taxon>Viridiplantae</taxon>
        <taxon>Streptophyta</taxon>
        <taxon>Embryophyta</taxon>
        <taxon>Tracheophyta</taxon>
        <taxon>Spermatophyta</taxon>
        <taxon>Magnoliopsida</taxon>
        <taxon>eudicotyledons</taxon>
        <taxon>Gunneridae</taxon>
        <taxon>Pentapetalae</taxon>
        <taxon>asterids</taxon>
        <taxon>lamiids</taxon>
        <taxon>Lamiales</taxon>
        <taxon>Lentibulariaceae</taxon>
        <taxon>Utricularia</taxon>
    </lineage>
</organism>
<evidence type="ECO:0000256" key="1">
    <source>
        <dbReference type="SAM" id="MobiDB-lite"/>
    </source>
</evidence>
<name>A0A1Y0B458_9LAMI</name>
<protein>
    <submittedName>
        <fullName evidence="2">Uncharacterized protein</fullName>
    </submittedName>
</protein>
<sequence length="46" mass="5114">MAQPPKKFSHGHGSGESDLCDASISGEDRLFLHPRMHVDCIYSRLS</sequence>
<gene>
    <name evidence="2" type="ORF">AEK19_MT2044</name>
</gene>
<accession>A0A1Y0B458</accession>
<reference evidence="2" key="1">
    <citation type="submission" date="2017-03" db="EMBL/GenBank/DDBJ databases">
        <title>The mitochondrial genome of the carnivorous plant Utricularia reniformis (Lentibulariaceae): structure, comparative analysis and evolutionary landmarks.</title>
        <authorList>
            <person name="Silva S.R."/>
            <person name="Alvarenga D.O."/>
            <person name="Michael T.P."/>
            <person name="Miranda V.F.O."/>
            <person name="Varani A.M."/>
        </authorList>
    </citation>
    <scope>NUCLEOTIDE SEQUENCE</scope>
</reference>
<dbReference type="AlphaFoldDB" id="A0A1Y0B458"/>
<evidence type="ECO:0000313" key="2">
    <source>
        <dbReference type="EMBL" id="ART32201.1"/>
    </source>
</evidence>
<proteinExistence type="predicted"/>
<geneLocation type="mitochondrion" evidence="2"/>